<dbReference type="PANTHER" id="PTHR33371">
    <property type="entry name" value="INTERMEMBRANE PHOSPHOLIPID TRANSPORT SYSTEM BINDING PROTEIN MLAD-RELATED"/>
    <property type="match status" value="1"/>
</dbReference>
<name>A0A3S4RIV5_MYCCI</name>
<reference evidence="4 5" key="1">
    <citation type="submission" date="2018-12" db="EMBL/GenBank/DDBJ databases">
        <authorList>
            <consortium name="Pathogen Informatics"/>
        </authorList>
    </citation>
    <scope>NUCLEOTIDE SEQUENCE [LARGE SCALE GENOMIC DNA]</scope>
    <source>
        <strain evidence="4 5">NCTC10485</strain>
    </source>
</reference>
<dbReference type="InterPro" id="IPR005693">
    <property type="entry name" value="Mce"/>
</dbReference>
<dbReference type="PANTHER" id="PTHR33371:SF17">
    <property type="entry name" value="MCE-FAMILY PROTEIN MCE1B"/>
    <property type="match status" value="1"/>
</dbReference>
<evidence type="ECO:0000259" key="2">
    <source>
        <dbReference type="Pfam" id="PF02470"/>
    </source>
</evidence>
<evidence type="ECO:0000313" key="4">
    <source>
        <dbReference type="EMBL" id="VEG49270.1"/>
    </source>
</evidence>
<feature type="transmembrane region" description="Helical" evidence="1">
    <location>
        <begin position="12"/>
        <end position="33"/>
    </location>
</feature>
<feature type="domain" description="Mce/MlaD" evidence="2">
    <location>
        <begin position="40"/>
        <end position="113"/>
    </location>
</feature>
<dbReference type="InterPro" id="IPR003399">
    <property type="entry name" value="Mce/MlaD"/>
</dbReference>
<keyword evidence="1" id="KW-0472">Membrane</keyword>
<evidence type="ECO:0000259" key="3">
    <source>
        <dbReference type="Pfam" id="PF11887"/>
    </source>
</evidence>
<sequence length="342" mass="36946">MKENLVGALWRLGIFVMVCLLAIFVTLMVFAQLRFQDEATFKAEFSNVSLLENGDFVRIAGVEVGKVKTISLTPDAVAVVEFTTDHSVVLTDGTRAVIRYDNLIGDRYLELLEGAGGIERLAPGAVIPMARTAPALDLDSLIGGFRPLFRALDPEQVNALSGQLIQAFQGQGATIRSFLNQAASFSSTLADRDELIGQVIVNLNTVLGTLGDETDQLDKMVGSLSELVSGLEARKGELSDGLARISVNSGILAPFVEEIRAPLPKVIEETDRVSSLVLADYDYVDELLATLPDAYQALNRHGIFGDFFSFYLCDIILKVNGKGGNPVYVKVAGQDTGRCTPK</sequence>
<accession>A0A3S4RIV5</accession>
<organism evidence="4 5">
    <name type="scientific">Mycolicibacterium chitae</name>
    <name type="common">Mycobacterium chitae</name>
    <dbReference type="NCBI Taxonomy" id="1792"/>
    <lineage>
        <taxon>Bacteria</taxon>
        <taxon>Bacillati</taxon>
        <taxon>Actinomycetota</taxon>
        <taxon>Actinomycetes</taxon>
        <taxon>Mycobacteriales</taxon>
        <taxon>Mycobacteriaceae</taxon>
        <taxon>Mycolicibacterium</taxon>
    </lineage>
</organism>
<dbReference type="GO" id="GO:0005576">
    <property type="term" value="C:extracellular region"/>
    <property type="evidence" value="ECO:0007669"/>
    <property type="project" value="TreeGrafter"/>
</dbReference>
<dbReference type="RefSeq" id="WP_126334966.1">
    <property type="nucleotide sequence ID" value="NZ_AP022604.1"/>
</dbReference>
<protein>
    <submittedName>
        <fullName evidence="4">Virulence factor Mce family protein</fullName>
    </submittedName>
</protein>
<dbReference type="Pfam" id="PF02470">
    <property type="entry name" value="MlaD"/>
    <property type="match status" value="1"/>
</dbReference>
<keyword evidence="1" id="KW-1133">Transmembrane helix</keyword>
<gene>
    <name evidence="4" type="ORF">NCTC10485_03577</name>
</gene>
<dbReference type="EMBL" id="LR134355">
    <property type="protein sequence ID" value="VEG49270.1"/>
    <property type="molecule type" value="Genomic_DNA"/>
</dbReference>
<dbReference type="OrthoDB" id="338143at2"/>
<evidence type="ECO:0000256" key="1">
    <source>
        <dbReference type="SAM" id="Phobius"/>
    </source>
</evidence>
<dbReference type="Proteomes" id="UP000282551">
    <property type="component" value="Chromosome"/>
</dbReference>
<keyword evidence="5" id="KW-1185">Reference proteome</keyword>
<keyword evidence="1" id="KW-0812">Transmembrane</keyword>
<dbReference type="GO" id="GO:0051701">
    <property type="term" value="P:biological process involved in interaction with host"/>
    <property type="evidence" value="ECO:0007669"/>
    <property type="project" value="TreeGrafter"/>
</dbReference>
<dbReference type="AlphaFoldDB" id="A0A3S4RIV5"/>
<proteinExistence type="predicted"/>
<evidence type="ECO:0000313" key="5">
    <source>
        <dbReference type="Proteomes" id="UP000282551"/>
    </source>
</evidence>
<feature type="domain" description="Mammalian cell entry C-terminal" evidence="3">
    <location>
        <begin position="119"/>
        <end position="332"/>
    </location>
</feature>
<dbReference type="InterPro" id="IPR052336">
    <property type="entry name" value="MlaD_Phospholipid_Transporter"/>
</dbReference>
<dbReference type="Pfam" id="PF11887">
    <property type="entry name" value="Mce4_CUP1"/>
    <property type="match status" value="1"/>
</dbReference>
<dbReference type="NCBIfam" id="TIGR00996">
    <property type="entry name" value="Mtu_fam_mce"/>
    <property type="match status" value="1"/>
</dbReference>
<dbReference type="InterPro" id="IPR024516">
    <property type="entry name" value="Mce_C"/>
</dbReference>